<dbReference type="Gene3D" id="3.40.50.10610">
    <property type="entry name" value="ABC-type transport auxiliary lipoprotein component"/>
    <property type="match status" value="1"/>
</dbReference>
<comment type="caution">
    <text evidence="2">The sequence shown here is derived from an EMBL/GenBank/DDBJ whole genome shotgun (WGS) entry which is preliminary data.</text>
</comment>
<dbReference type="RefSeq" id="WP_136663533.1">
    <property type="nucleotide sequence ID" value="NZ_RFLV01000001.1"/>
</dbReference>
<dbReference type="Proteomes" id="UP000307541">
    <property type="component" value="Unassembled WGS sequence"/>
</dbReference>
<feature type="domain" description="ABC-type transport auxiliary lipoprotein component" evidence="1">
    <location>
        <begin position="31"/>
        <end position="187"/>
    </location>
</feature>
<accession>A0A4T2A4W2</accession>
<dbReference type="AlphaFoldDB" id="A0A4T2A4W2"/>
<dbReference type="EMBL" id="RFLV01000001">
    <property type="protein sequence ID" value="TIH10241.1"/>
    <property type="molecule type" value="Genomic_DNA"/>
</dbReference>
<organism evidence="2 3">
    <name type="scientific">Pseudomonas leptonychotis</name>
    <dbReference type="NCBI Taxonomy" id="2448482"/>
    <lineage>
        <taxon>Bacteria</taxon>
        <taxon>Pseudomonadati</taxon>
        <taxon>Pseudomonadota</taxon>
        <taxon>Gammaproteobacteria</taxon>
        <taxon>Pseudomonadales</taxon>
        <taxon>Pseudomonadaceae</taxon>
        <taxon>Pseudomonas</taxon>
    </lineage>
</organism>
<reference evidence="2 3" key="1">
    <citation type="submission" date="2018-10" db="EMBL/GenBank/DDBJ databases">
        <title>Pseudomonas leptonychotis sp. nov., isolated from Weddell seals in Antarctica.</title>
        <authorList>
            <person name="Novakova D."/>
            <person name="Svec P."/>
            <person name="Kralova S."/>
            <person name="Kristofova L."/>
            <person name="Zeman M."/>
            <person name="Pantucek R."/>
            <person name="Maslanova I."/>
            <person name="Sedlacek I."/>
        </authorList>
    </citation>
    <scope>NUCLEOTIDE SEQUENCE [LARGE SCALE GENOMIC DNA]</scope>
    <source>
        <strain evidence="2 3">CCM 8849</strain>
    </source>
</reference>
<keyword evidence="3" id="KW-1185">Reference proteome</keyword>
<dbReference type="OrthoDB" id="5795476at2"/>
<proteinExistence type="predicted"/>
<name>A0A4T2A4W2_9PSED</name>
<dbReference type="SUPFAM" id="SSF159594">
    <property type="entry name" value="XCC0632-like"/>
    <property type="match status" value="1"/>
</dbReference>
<gene>
    <name evidence="2" type="ORF">D8779_05990</name>
</gene>
<sequence>MSRLRLFAALLLTGSLAACSVLPKSQVLSIYRLPASSLPSHDASADWALRVNKPYSSQLLDSTRIAVLPPGDQISAYQGVRWSDRAPLLLRDRLIDAFLDDGRLKAVSSDESRLQADLELDGDLRAFHSEYQNGRPTVRILFEARLVQSGSLRILASRRFEVSQAATDTSVPAVVHAFGLAGDKLSDKLLTWTLEQGQAAQRP</sequence>
<dbReference type="PROSITE" id="PS51257">
    <property type="entry name" value="PROKAR_LIPOPROTEIN"/>
    <property type="match status" value="1"/>
</dbReference>
<protein>
    <recommendedName>
        <fullName evidence="1">ABC-type transport auxiliary lipoprotein component domain-containing protein</fullName>
    </recommendedName>
</protein>
<dbReference type="InterPro" id="IPR005586">
    <property type="entry name" value="ABC_trans_aux"/>
</dbReference>
<evidence type="ECO:0000313" key="3">
    <source>
        <dbReference type="Proteomes" id="UP000307541"/>
    </source>
</evidence>
<evidence type="ECO:0000313" key="2">
    <source>
        <dbReference type="EMBL" id="TIH10241.1"/>
    </source>
</evidence>
<evidence type="ECO:0000259" key="1">
    <source>
        <dbReference type="Pfam" id="PF03886"/>
    </source>
</evidence>
<dbReference type="Pfam" id="PF03886">
    <property type="entry name" value="ABC_trans_aux"/>
    <property type="match status" value="1"/>
</dbReference>